<dbReference type="eggNOG" id="COG0483">
    <property type="taxonomic scope" value="Bacteria"/>
</dbReference>
<reference evidence="9 10" key="1">
    <citation type="journal article" date="2011" name="Stand. Genomic Sci.">
        <title>Genome sequence of the moderately thermophilic halophile Flexistipes sinusarabici strain (MAS10).</title>
        <authorList>
            <person name="Lapidus A."/>
            <person name="Chertkov O."/>
            <person name="Nolan M."/>
            <person name="Lucas S."/>
            <person name="Hammon N."/>
            <person name="Deshpande S."/>
            <person name="Cheng J.F."/>
            <person name="Tapia R."/>
            <person name="Han C."/>
            <person name="Goodwin L."/>
            <person name="Pitluck S."/>
            <person name="Liolios K."/>
            <person name="Pagani I."/>
            <person name="Ivanova N."/>
            <person name="Huntemann M."/>
            <person name="Mavromatis K."/>
            <person name="Mikhailova N."/>
            <person name="Pati A."/>
            <person name="Chen A."/>
            <person name="Palaniappan K."/>
            <person name="Land M."/>
            <person name="Hauser L."/>
            <person name="Brambilla E.M."/>
            <person name="Rohde M."/>
            <person name="Abt B."/>
            <person name="Spring S."/>
            <person name="Goker M."/>
            <person name="Bristow J."/>
            <person name="Eisen J.A."/>
            <person name="Markowitz V."/>
            <person name="Hugenholtz P."/>
            <person name="Kyrpides N.C."/>
            <person name="Klenk H.P."/>
            <person name="Woyke T."/>
        </authorList>
    </citation>
    <scope>NUCLEOTIDE SEQUENCE [LARGE SCALE GENOMIC DNA]</scope>
    <source>
        <strain evidence="10">DSM 4947 / MAS 10</strain>
    </source>
</reference>
<dbReference type="GO" id="GO:0008934">
    <property type="term" value="F:inositol monophosphate 1-phosphatase activity"/>
    <property type="evidence" value="ECO:0007669"/>
    <property type="project" value="InterPro"/>
</dbReference>
<comment type="cofactor">
    <cofactor evidence="2 7 8">
        <name>Mg(2+)</name>
        <dbReference type="ChEBI" id="CHEBI:18420"/>
    </cofactor>
</comment>
<dbReference type="RefSeq" id="WP_013886650.1">
    <property type="nucleotide sequence ID" value="NC_015672.1"/>
</dbReference>
<dbReference type="KEGG" id="fsi:Flexsi_1520"/>
<dbReference type="InterPro" id="IPR033942">
    <property type="entry name" value="IMPase"/>
</dbReference>
<dbReference type="Pfam" id="PF00459">
    <property type="entry name" value="Inositol_P"/>
    <property type="match status" value="1"/>
</dbReference>
<feature type="binding site" evidence="7">
    <location>
        <position position="81"/>
    </location>
    <ligand>
        <name>Mg(2+)</name>
        <dbReference type="ChEBI" id="CHEBI:18420"/>
        <label>1</label>
        <note>catalytic</note>
    </ligand>
</feature>
<dbReference type="PANTHER" id="PTHR20854">
    <property type="entry name" value="INOSITOL MONOPHOSPHATASE"/>
    <property type="match status" value="1"/>
</dbReference>
<feature type="binding site" evidence="7">
    <location>
        <position position="82"/>
    </location>
    <ligand>
        <name>Mg(2+)</name>
        <dbReference type="ChEBI" id="CHEBI:18420"/>
        <label>1</label>
        <note>catalytic</note>
    </ligand>
</feature>
<dbReference type="CDD" id="cd01639">
    <property type="entry name" value="IMPase"/>
    <property type="match status" value="1"/>
</dbReference>
<organism evidence="9 10">
    <name type="scientific">Flexistipes sinusarabici (strain ATCC 49648 / DSM 4947 / MAS 10)</name>
    <dbReference type="NCBI Taxonomy" id="717231"/>
    <lineage>
        <taxon>Bacteria</taxon>
        <taxon>Pseudomonadati</taxon>
        <taxon>Deferribacterota</taxon>
        <taxon>Deferribacteres</taxon>
        <taxon>Deferribacterales</taxon>
        <taxon>Flexistipitaceae</taxon>
        <taxon>Flexistipes</taxon>
    </lineage>
</organism>
<dbReference type="InterPro" id="IPR020583">
    <property type="entry name" value="Inositol_monoP_metal-BS"/>
</dbReference>
<dbReference type="PRINTS" id="PR00377">
    <property type="entry name" value="IMPHPHTASES"/>
</dbReference>
<dbReference type="AlphaFoldDB" id="F8E8P7"/>
<dbReference type="HOGENOM" id="CLU_044118_1_0_0"/>
<dbReference type="OrthoDB" id="9772456at2"/>
<accession>F8E8P7</accession>
<dbReference type="PROSITE" id="PS00629">
    <property type="entry name" value="IMP_1"/>
    <property type="match status" value="1"/>
</dbReference>
<keyword evidence="4 7" id="KW-0479">Metal-binding</keyword>
<dbReference type="GO" id="GO:0007165">
    <property type="term" value="P:signal transduction"/>
    <property type="evidence" value="ECO:0007669"/>
    <property type="project" value="TreeGrafter"/>
</dbReference>
<proteinExistence type="inferred from homology"/>
<feature type="binding site" evidence="7">
    <location>
        <position position="209"/>
    </location>
    <ligand>
        <name>Mg(2+)</name>
        <dbReference type="ChEBI" id="CHEBI:18420"/>
        <label>1</label>
        <note>catalytic</note>
    </ligand>
</feature>
<sequence>MILDLINICKKGGEIIKDNFDKKLDVNKKSTIDLVTDVDYFVEKVVKEELNKQFPSIEIIAEESALDNIEKEKPVFYLDPIDGTTNFVHGFPFVAVSLAYYVKNSAEIGMVYNPIMEELFTAEKSKGAFLNGKAIKVSSTGKMINSLIGTGFPYSIVESENNEIIIQRLRNILENSRGVRRAGSAALDLCYTAKGVFDGYYESGLNPWDVAAGKIILEEAGGCVSSLGGGEYDFSESWIVGSNGLIHDALINKINIS</sequence>
<dbReference type="InterPro" id="IPR000760">
    <property type="entry name" value="Inositol_monophosphatase-like"/>
</dbReference>
<dbReference type="Gene3D" id="3.40.190.80">
    <property type="match status" value="1"/>
</dbReference>
<keyword evidence="10" id="KW-1185">Reference proteome</keyword>
<dbReference type="EMBL" id="CP002858">
    <property type="protein sequence ID" value="AEI15170.1"/>
    <property type="molecule type" value="Genomic_DNA"/>
</dbReference>
<gene>
    <name evidence="9" type="ordered locus">Flexsi_1520</name>
</gene>
<dbReference type="InterPro" id="IPR022337">
    <property type="entry name" value="Inositol_monophosphatase_SuhB"/>
</dbReference>
<keyword evidence="6 7" id="KW-0460">Magnesium</keyword>
<evidence type="ECO:0000256" key="7">
    <source>
        <dbReference type="PIRSR" id="PIRSR600760-2"/>
    </source>
</evidence>
<dbReference type="PANTHER" id="PTHR20854:SF4">
    <property type="entry name" value="INOSITOL-1-MONOPHOSPHATASE-RELATED"/>
    <property type="match status" value="1"/>
</dbReference>
<dbReference type="PROSITE" id="PS00630">
    <property type="entry name" value="IMP_2"/>
    <property type="match status" value="1"/>
</dbReference>
<feature type="binding site" evidence="7">
    <location>
        <position position="62"/>
    </location>
    <ligand>
        <name>Mg(2+)</name>
        <dbReference type="ChEBI" id="CHEBI:18420"/>
        <label>1</label>
        <note>catalytic</note>
    </ligand>
</feature>
<evidence type="ECO:0000256" key="8">
    <source>
        <dbReference type="RuleBase" id="RU364068"/>
    </source>
</evidence>
<evidence type="ECO:0000256" key="2">
    <source>
        <dbReference type="ARBA" id="ARBA00001946"/>
    </source>
</evidence>
<dbReference type="SUPFAM" id="SSF56655">
    <property type="entry name" value="Carbohydrate phosphatase"/>
    <property type="match status" value="1"/>
</dbReference>
<evidence type="ECO:0000256" key="5">
    <source>
        <dbReference type="ARBA" id="ARBA00022801"/>
    </source>
</evidence>
<name>F8E8P7_FLESM</name>
<comment type="catalytic activity">
    <reaction evidence="1 8">
        <text>a myo-inositol phosphate + H2O = myo-inositol + phosphate</text>
        <dbReference type="Rhea" id="RHEA:24056"/>
        <dbReference type="ChEBI" id="CHEBI:15377"/>
        <dbReference type="ChEBI" id="CHEBI:17268"/>
        <dbReference type="ChEBI" id="CHEBI:43474"/>
        <dbReference type="ChEBI" id="CHEBI:84139"/>
        <dbReference type="EC" id="3.1.3.25"/>
    </reaction>
</comment>
<protein>
    <recommendedName>
        <fullName evidence="8">Inositol-1-monophosphatase</fullName>
        <ecNumber evidence="8">3.1.3.25</ecNumber>
    </recommendedName>
</protein>
<evidence type="ECO:0000313" key="9">
    <source>
        <dbReference type="EMBL" id="AEI15170.1"/>
    </source>
</evidence>
<dbReference type="Proteomes" id="UP000006621">
    <property type="component" value="Chromosome"/>
</dbReference>
<evidence type="ECO:0000313" key="10">
    <source>
        <dbReference type="Proteomes" id="UP000006621"/>
    </source>
</evidence>
<dbReference type="STRING" id="717231.Flexsi_1520"/>
<evidence type="ECO:0000256" key="1">
    <source>
        <dbReference type="ARBA" id="ARBA00001033"/>
    </source>
</evidence>
<evidence type="ECO:0000256" key="3">
    <source>
        <dbReference type="ARBA" id="ARBA00009759"/>
    </source>
</evidence>
<feature type="binding site" evidence="7">
    <location>
        <position position="79"/>
    </location>
    <ligand>
        <name>Mg(2+)</name>
        <dbReference type="ChEBI" id="CHEBI:18420"/>
        <label>1</label>
        <note>catalytic</note>
    </ligand>
</feature>
<evidence type="ECO:0000256" key="4">
    <source>
        <dbReference type="ARBA" id="ARBA00022723"/>
    </source>
</evidence>
<dbReference type="EC" id="3.1.3.25" evidence="8"/>
<dbReference type="Gene3D" id="3.30.540.10">
    <property type="entry name" value="Fructose-1,6-Bisphosphatase, subunit A, domain 1"/>
    <property type="match status" value="1"/>
</dbReference>
<dbReference type="GO" id="GO:0006020">
    <property type="term" value="P:inositol metabolic process"/>
    <property type="evidence" value="ECO:0007669"/>
    <property type="project" value="TreeGrafter"/>
</dbReference>
<comment type="similarity">
    <text evidence="3 8">Belongs to the inositol monophosphatase superfamily.</text>
</comment>
<keyword evidence="5 8" id="KW-0378">Hydrolase</keyword>
<reference evidence="10" key="2">
    <citation type="submission" date="2011-06" db="EMBL/GenBank/DDBJ databases">
        <title>The complete genome of Flexistipes sinusarabici DSM 4947.</title>
        <authorList>
            <person name="Lucas S."/>
            <person name="Han J."/>
            <person name="Lapidus A."/>
            <person name="Bruce D."/>
            <person name="Goodwin L."/>
            <person name="Pitluck S."/>
            <person name="Peters L."/>
            <person name="Kyrpides N."/>
            <person name="Mavromatis K."/>
            <person name="Ivanova N."/>
            <person name="Mikhailova N."/>
            <person name="Chertkov O."/>
            <person name="Detter J.C."/>
            <person name="Tapia R."/>
            <person name="Han C."/>
            <person name="Land M."/>
            <person name="Hauser L."/>
            <person name="Markowitz V."/>
            <person name="Cheng J.-F."/>
            <person name="Hugenholtz P."/>
            <person name="Woyke T."/>
            <person name="Wu D."/>
            <person name="Spring S."/>
            <person name="Schroeder M."/>
            <person name="Brambilla E."/>
            <person name="Klenk H.-P."/>
            <person name="Eisen J.A."/>
        </authorList>
    </citation>
    <scope>NUCLEOTIDE SEQUENCE [LARGE SCALE GENOMIC DNA]</scope>
    <source>
        <strain evidence="10">DSM 4947 / MAS 10</strain>
    </source>
</reference>
<dbReference type="FunFam" id="3.30.540.10:FF:000004">
    <property type="entry name" value="Inositol-1-monophosphatase"/>
    <property type="match status" value="1"/>
</dbReference>
<evidence type="ECO:0000256" key="6">
    <source>
        <dbReference type="ARBA" id="ARBA00022842"/>
    </source>
</evidence>
<dbReference type="GO" id="GO:0046872">
    <property type="term" value="F:metal ion binding"/>
    <property type="evidence" value="ECO:0007669"/>
    <property type="project" value="UniProtKB-KW"/>
</dbReference>
<dbReference type="PRINTS" id="PR01959">
    <property type="entry name" value="SBIMPHPHTASE"/>
</dbReference>
<dbReference type="GO" id="GO:0046854">
    <property type="term" value="P:phosphatidylinositol phosphate biosynthetic process"/>
    <property type="evidence" value="ECO:0007669"/>
    <property type="project" value="InterPro"/>
</dbReference>
<dbReference type="InterPro" id="IPR020550">
    <property type="entry name" value="Inositol_monophosphatase_CS"/>
</dbReference>